<dbReference type="GO" id="GO:0005975">
    <property type="term" value="P:carbohydrate metabolic process"/>
    <property type="evidence" value="ECO:0007669"/>
    <property type="project" value="InterPro"/>
</dbReference>
<dbReference type="InterPro" id="IPR024705">
    <property type="entry name" value="Ssp411"/>
</dbReference>
<dbReference type="Gene3D" id="3.40.30.10">
    <property type="entry name" value="Glutaredoxin"/>
    <property type="match status" value="1"/>
</dbReference>
<evidence type="ECO:0000259" key="1">
    <source>
        <dbReference type="Pfam" id="PF03190"/>
    </source>
</evidence>
<organism evidence="2 3">
    <name type="scientific">Syntrophotalea acetylenivorans</name>
    <dbReference type="NCBI Taxonomy" id="1842532"/>
    <lineage>
        <taxon>Bacteria</taxon>
        <taxon>Pseudomonadati</taxon>
        <taxon>Thermodesulfobacteriota</taxon>
        <taxon>Desulfuromonadia</taxon>
        <taxon>Desulfuromonadales</taxon>
        <taxon>Syntrophotaleaceae</taxon>
        <taxon>Syntrophotalea</taxon>
    </lineage>
</organism>
<dbReference type="Pfam" id="PF03190">
    <property type="entry name" value="Thioredox_DsbH"/>
    <property type="match status" value="1"/>
</dbReference>
<dbReference type="Proteomes" id="UP000182517">
    <property type="component" value="Chromosome"/>
</dbReference>
<proteinExistence type="predicted"/>
<dbReference type="PANTHER" id="PTHR42899:SF1">
    <property type="entry name" value="SPERMATOGENESIS-ASSOCIATED PROTEIN 20"/>
    <property type="match status" value="1"/>
</dbReference>
<protein>
    <recommendedName>
        <fullName evidence="1">Spermatogenesis-associated protein 20-like TRX domain-containing protein</fullName>
    </recommendedName>
</protein>
<dbReference type="SUPFAM" id="SSF52833">
    <property type="entry name" value="Thioredoxin-like"/>
    <property type="match status" value="1"/>
</dbReference>
<dbReference type="SUPFAM" id="SSF48208">
    <property type="entry name" value="Six-hairpin glycosidases"/>
    <property type="match status" value="1"/>
</dbReference>
<dbReference type="InterPro" id="IPR008928">
    <property type="entry name" value="6-hairpin_glycosidase_sf"/>
</dbReference>
<dbReference type="InterPro" id="IPR036249">
    <property type="entry name" value="Thioredoxin-like_sf"/>
</dbReference>
<feature type="domain" description="Spermatogenesis-associated protein 20-like TRX" evidence="1">
    <location>
        <begin position="10"/>
        <end position="170"/>
    </location>
</feature>
<dbReference type="Gene3D" id="1.50.10.10">
    <property type="match status" value="1"/>
</dbReference>
<evidence type="ECO:0000313" key="3">
    <source>
        <dbReference type="Proteomes" id="UP000182517"/>
    </source>
</evidence>
<dbReference type="InterPro" id="IPR012341">
    <property type="entry name" value="6hp_glycosidase-like_sf"/>
</dbReference>
<keyword evidence="3" id="KW-1185">Reference proteome</keyword>
<dbReference type="EMBL" id="CP015519">
    <property type="protein sequence ID" value="APG28995.1"/>
    <property type="molecule type" value="Genomic_DNA"/>
</dbReference>
<dbReference type="AlphaFoldDB" id="A0A1L3GSY4"/>
<sequence>MPADGGDHYNRLIFEKSPYLLQHAENPVDWHPWGEEAFALARREDKPVLVSIGYSTCHWCHVMEHESFENEEVAAVLNRLFVPIKVDREERPDVDNTYMSACQILTGGGGWPLNVFITPDKQPFYAATYMPREARGDMAGITDILERIGNTWQSNRQQLLDSGQRLTESLINLEKGATGNTEGQHLTEEPLEQTYSHFFKTFDKDRGGFGEAPKFPIPHNLSLLLRLGQRLGLENAQTMAMRTLQNIRLSGTYDHIGFGVHRYAVDAHWRVPHFEKMLYDQALLTLAAADAYQTSRDPFFSTMVDEVSEYVLRDLTDEQGGFYSGEDADSEGVEGTFYLWTPQQVEEVLGHEHGTIFSHCYEVSEQGNFEGKNIVRLEMDVNQWAAWFGIEPERLGEVLALGRQMLFTAREERIRPHRDDKILTAWNGLMIAALARAATVLDKEEYLAAACASADFILNNLRRDDGRLLRRYRQGEAAVPGFLDDYAFFCWGLIELYQAGFDSRYLAMALELTADMERLFGDGQGNLFDSAEDAETVLTRSKTIIDGAVPAGNSAAAWNLLRLAALTGDQAMTERGEAAIKTSLAQAARYPTGTSLLYCALDFALGPKDVVVLASDLNGTGMDKMLRALRERFLPRTLVLCADAEDTQLNELTPLLQGKAAIDGQTTAYLCRGETCQAPVTSVDELIAMLEG</sequence>
<accession>A0A1L3GSY4</accession>
<gene>
    <name evidence="2" type="ORF">A7E78_02795</name>
</gene>
<dbReference type="KEGG" id="pef:A7E78_02795"/>
<dbReference type="STRING" id="1842532.A7E78_02795"/>
<dbReference type="CDD" id="cd02955">
    <property type="entry name" value="SSP411"/>
    <property type="match status" value="1"/>
</dbReference>
<dbReference type="PIRSF" id="PIRSF006402">
    <property type="entry name" value="UCP006402_thioredoxin"/>
    <property type="match status" value="1"/>
</dbReference>
<name>A0A1L3GSY4_9BACT</name>
<evidence type="ECO:0000313" key="2">
    <source>
        <dbReference type="EMBL" id="APG28995.1"/>
    </source>
</evidence>
<reference evidence="2 3" key="1">
    <citation type="journal article" date="2017" name="Genome Announc.">
        <title>Complete Genome Sequences of Two Acetylene-Fermenting Pelobacter acetylenicus Strains.</title>
        <authorList>
            <person name="Sutton J.M."/>
            <person name="Baesman S.M."/>
            <person name="Fierst J.L."/>
            <person name="Poret-Peterson A.T."/>
            <person name="Oremland R.S."/>
            <person name="Dunlap D.S."/>
            <person name="Akob D.M."/>
        </authorList>
    </citation>
    <scope>NUCLEOTIDE SEQUENCE [LARGE SCALE GENOMIC DNA]</scope>
    <source>
        <strain evidence="2 3">SFB93</strain>
    </source>
</reference>
<dbReference type="PANTHER" id="PTHR42899">
    <property type="entry name" value="SPERMATOGENESIS-ASSOCIATED PROTEIN 20"/>
    <property type="match status" value="1"/>
</dbReference>
<dbReference type="InterPro" id="IPR004879">
    <property type="entry name" value="Ssp411-like_TRX"/>
</dbReference>